<accession>A0A6H9UWP7</accession>
<comment type="caution">
    <text evidence="1">The sequence shown here is derived from an EMBL/GenBank/DDBJ whole genome shotgun (WGS) entry which is preliminary data.</text>
</comment>
<keyword evidence="2" id="KW-1185">Reference proteome</keyword>
<dbReference type="EMBL" id="VZRB01000019">
    <property type="protein sequence ID" value="KAB1143527.1"/>
    <property type="molecule type" value="Genomic_DNA"/>
</dbReference>
<dbReference type="AlphaFoldDB" id="A0A6H9UWP7"/>
<name>A0A6H9UWP7_9ACTN</name>
<evidence type="ECO:0000313" key="2">
    <source>
        <dbReference type="Proteomes" id="UP000442707"/>
    </source>
</evidence>
<reference evidence="1 2" key="1">
    <citation type="submission" date="2019-09" db="EMBL/GenBank/DDBJ databases">
        <title>Screening of Novel Bioactive Compounds from Soil-Associated.</title>
        <authorList>
            <person name="Zhao S."/>
        </authorList>
    </citation>
    <scope>NUCLEOTIDE SEQUENCE [LARGE SCALE GENOMIC DNA]</scope>
    <source>
        <strain evidence="1 2">HIT-DPA4</strain>
    </source>
</reference>
<gene>
    <name evidence="1" type="ORF">F7R91_25675</name>
</gene>
<proteinExistence type="predicted"/>
<sequence>MVLVDEEAAIRRQSASALVGCLDAQCRTWVAAWAVLCAAGLAATAELNASSGPDPQPQETVSAECAECIADIEMGAALLK</sequence>
<dbReference type="Proteomes" id="UP000442707">
    <property type="component" value="Unassembled WGS sequence"/>
</dbReference>
<evidence type="ECO:0000313" key="1">
    <source>
        <dbReference type="EMBL" id="KAB1143527.1"/>
    </source>
</evidence>
<organism evidence="1 2">
    <name type="scientific">Streptomyces luteolifulvus</name>
    <dbReference type="NCBI Taxonomy" id="2615112"/>
    <lineage>
        <taxon>Bacteria</taxon>
        <taxon>Bacillati</taxon>
        <taxon>Actinomycetota</taxon>
        <taxon>Actinomycetes</taxon>
        <taxon>Kitasatosporales</taxon>
        <taxon>Streptomycetaceae</taxon>
        <taxon>Streptomyces</taxon>
    </lineage>
</organism>
<protein>
    <submittedName>
        <fullName evidence="1">Uncharacterized protein</fullName>
    </submittedName>
</protein>